<keyword evidence="5" id="KW-0547">Nucleotide-binding</keyword>
<dbReference type="GO" id="GO:0006094">
    <property type="term" value="P:gluconeogenesis"/>
    <property type="evidence" value="ECO:0007669"/>
    <property type="project" value="UniProtKB-KW"/>
</dbReference>
<evidence type="ECO:0000256" key="7">
    <source>
        <dbReference type="ARBA" id="ARBA00022840"/>
    </source>
</evidence>
<comment type="caution">
    <text evidence="10">The sequence shown here is derived from an EMBL/GenBank/DDBJ whole genome shotgun (WGS) entry which is preliminary data.</text>
</comment>
<dbReference type="Proteomes" id="UP001301350">
    <property type="component" value="Unassembled WGS sequence"/>
</dbReference>
<accession>A0AAV9IS91</accession>
<keyword evidence="6" id="KW-0210">Decarboxylase</keyword>
<dbReference type="GO" id="GO:0005524">
    <property type="term" value="F:ATP binding"/>
    <property type="evidence" value="ECO:0007669"/>
    <property type="project" value="UniProtKB-KW"/>
</dbReference>
<dbReference type="SUPFAM" id="SSF68923">
    <property type="entry name" value="PEP carboxykinase N-terminal domain"/>
    <property type="match status" value="1"/>
</dbReference>
<comment type="pathway">
    <text evidence="1">Carbohydrate biosynthesis; gluconeogenesis.</text>
</comment>
<evidence type="ECO:0000256" key="2">
    <source>
        <dbReference type="ARBA" id="ARBA00006052"/>
    </source>
</evidence>
<dbReference type="PIRSF" id="PIRSF006294">
    <property type="entry name" value="PEP_crbxkin"/>
    <property type="match status" value="1"/>
</dbReference>
<evidence type="ECO:0000256" key="5">
    <source>
        <dbReference type="ARBA" id="ARBA00022741"/>
    </source>
</evidence>
<proteinExistence type="inferred from homology"/>
<comment type="catalytic activity">
    <reaction evidence="9">
        <text>oxaloacetate + ATP = phosphoenolpyruvate + ADP + CO2</text>
        <dbReference type="Rhea" id="RHEA:18617"/>
        <dbReference type="ChEBI" id="CHEBI:16452"/>
        <dbReference type="ChEBI" id="CHEBI:16526"/>
        <dbReference type="ChEBI" id="CHEBI:30616"/>
        <dbReference type="ChEBI" id="CHEBI:58702"/>
        <dbReference type="ChEBI" id="CHEBI:456216"/>
        <dbReference type="EC" id="4.1.1.49"/>
    </reaction>
</comment>
<dbReference type="PANTHER" id="PTHR30031">
    <property type="entry name" value="PHOSPHOENOLPYRUVATE CARBOXYKINASE ATP"/>
    <property type="match status" value="1"/>
</dbReference>
<keyword evidence="7" id="KW-0067">ATP-binding</keyword>
<dbReference type="Gene3D" id="3.90.228.20">
    <property type="match status" value="1"/>
</dbReference>
<evidence type="ECO:0000256" key="8">
    <source>
        <dbReference type="ARBA" id="ARBA00023239"/>
    </source>
</evidence>
<evidence type="ECO:0000313" key="10">
    <source>
        <dbReference type="EMBL" id="KAK4535169.1"/>
    </source>
</evidence>
<protein>
    <recommendedName>
        <fullName evidence="3">phosphoenolpyruvate carboxykinase (ATP)</fullName>
        <ecNumber evidence="3">4.1.1.49</ecNumber>
    </recommendedName>
</protein>
<evidence type="ECO:0000313" key="11">
    <source>
        <dbReference type="Proteomes" id="UP001301350"/>
    </source>
</evidence>
<gene>
    <name evidence="10" type="ORF">CDCA_CDCA04G1194</name>
</gene>
<organism evidence="10 11">
    <name type="scientific">Cyanidium caldarium</name>
    <name type="common">Red alga</name>
    <dbReference type="NCBI Taxonomy" id="2771"/>
    <lineage>
        <taxon>Eukaryota</taxon>
        <taxon>Rhodophyta</taxon>
        <taxon>Bangiophyceae</taxon>
        <taxon>Cyanidiales</taxon>
        <taxon>Cyanidiaceae</taxon>
        <taxon>Cyanidium</taxon>
    </lineage>
</organism>
<dbReference type="GO" id="GO:0004612">
    <property type="term" value="F:phosphoenolpyruvate carboxykinase (ATP) activity"/>
    <property type="evidence" value="ECO:0007669"/>
    <property type="project" value="UniProtKB-EC"/>
</dbReference>
<evidence type="ECO:0000256" key="6">
    <source>
        <dbReference type="ARBA" id="ARBA00022793"/>
    </source>
</evidence>
<dbReference type="Gene3D" id="3.40.449.10">
    <property type="entry name" value="Phosphoenolpyruvate Carboxykinase, domain 1"/>
    <property type="match status" value="1"/>
</dbReference>
<keyword evidence="11" id="KW-1185">Reference proteome</keyword>
<dbReference type="PANTHER" id="PTHR30031:SF0">
    <property type="entry name" value="PHOSPHOENOLPYRUVATE CARBOXYKINASE (ATP)"/>
    <property type="match status" value="1"/>
</dbReference>
<evidence type="ECO:0000256" key="9">
    <source>
        <dbReference type="ARBA" id="ARBA00047371"/>
    </source>
</evidence>
<reference evidence="10 11" key="1">
    <citation type="submission" date="2022-07" db="EMBL/GenBank/DDBJ databases">
        <title>Genome-wide signatures of adaptation to extreme environments.</title>
        <authorList>
            <person name="Cho C.H."/>
            <person name="Yoon H.S."/>
        </authorList>
    </citation>
    <scope>NUCLEOTIDE SEQUENCE [LARGE SCALE GENOMIC DNA]</scope>
    <source>
        <strain evidence="10 11">DBV 063 E5</strain>
    </source>
</reference>
<keyword evidence="4" id="KW-0312">Gluconeogenesis</keyword>
<dbReference type="EC" id="4.1.1.49" evidence="3"/>
<dbReference type="InterPro" id="IPR008210">
    <property type="entry name" value="PEP_carboxykinase_N"/>
</dbReference>
<dbReference type="EMBL" id="JANCYW010000004">
    <property type="protein sequence ID" value="KAK4535169.1"/>
    <property type="molecule type" value="Genomic_DNA"/>
</dbReference>
<dbReference type="Gene3D" id="2.170.8.10">
    <property type="entry name" value="Phosphoenolpyruvate Carboxykinase, domain 2"/>
    <property type="match status" value="1"/>
</dbReference>
<evidence type="ECO:0000256" key="4">
    <source>
        <dbReference type="ARBA" id="ARBA00022432"/>
    </source>
</evidence>
<dbReference type="SUPFAM" id="SSF53795">
    <property type="entry name" value="PEP carboxykinase-like"/>
    <property type="match status" value="1"/>
</dbReference>
<dbReference type="InterPro" id="IPR001272">
    <property type="entry name" value="PEP_carboxykinase_ATP"/>
</dbReference>
<dbReference type="GO" id="GO:0005829">
    <property type="term" value="C:cytosol"/>
    <property type="evidence" value="ECO:0007669"/>
    <property type="project" value="TreeGrafter"/>
</dbReference>
<dbReference type="AlphaFoldDB" id="A0AAV9IS91"/>
<dbReference type="InterPro" id="IPR013035">
    <property type="entry name" value="PEP_carboxykinase_C"/>
</dbReference>
<dbReference type="HAMAP" id="MF_00453">
    <property type="entry name" value="PEPCK_ATP"/>
    <property type="match status" value="1"/>
</dbReference>
<evidence type="ECO:0000256" key="3">
    <source>
        <dbReference type="ARBA" id="ARBA00012363"/>
    </source>
</evidence>
<name>A0AAV9IS91_CYACA</name>
<sequence>MPLWRAATRVVQRNRYNTLWRRGRGVQAAPSPSAGASVDAARAFLRDRLGIAALPGELHHNLPFDRARSMALALGEGVESRDPPGALCVDTGAYTGRSPHDRYIECRPGSVWERDIDWNEVNQPIAPEVFEALRSAVARHMGQRPRAFVYDGYVCSGASRLKVRVVTELAWHHAFVTNMFIPLGSRAEREAFGEPDFTIVNACRLRNPQYHQMGLHSDVFIALSLEKRLGLIGGTQYSGEMKKGIFTVMNAMLPQQGMLPLHCSATCSLDAEHPDTVCFAGLSGTGKSTLSADPHRLLIGDDEHVWDADAVRNMEGGIYVKVIHLSSQKEPLLWNAIREPQTILENVVVDEQGVVDFDDARKTPNTRASCPIQSIPNWEPSRRGPPPKAFVFLVCDAFGVLPPVAMLDEHQAAYHFTLAYTAKIAGTERGIREPTATFSTCFGAAFMPLPGHVYADLLRDKMRQHGTKVFLVNTGWAGGSASSGAPRMDIGVSRAIVDAITSDEIREEALQPPDPIFGLRVPRHVSGVDAHLLDPQQFWSDARAYETQARRLSQRMKDEFVRKGYSPSLLPGGPL</sequence>
<comment type="similarity">
    <text evidence="2">Belongs to the phosphoenolpyruvate carboxykinase (ATP) family.</text>
</comment>
<keyword evidence="8" id="KW-0456">Lyase</keyword>
<dbReference type="Pfam" id="PF01293">
    <property type="entry name" value="PEPCK_ATP"/>
    <property type="match status" value="1"/>
</dbReference>
<evidence type="ECO:0000256" key="1">
    <source>
        <dbReference type="ARBA" id="ARBA00004742"/>
    </source>
</evidence>